<feature type="compositionally biased region" description="Basic and acidic residues" evidence="1">
    <location>
        <begin position="64"/>
        <end position="87"/>
    </location>
</feature>
<gene>
    <name evidence="2" type="ORF">BO80DRAFT_180667</name>
</gene>
<feature type="compositionally biased region" description="Basic and acidic residues" evidence="1">
    <location>
        <begin position="106"/>
        <end position="125"/>
    </location>
</feature>
<dbReference type="Proteomes" id="UP000249402">
    <property type="component" value="Unassembled WGS sequence"/>
</dbReference>
<keyword evidence="3" id="KW-1185">Reference proteome</keyword>
<dbReference type="RefSeq" id="XP_025572105.1">
    <property type="nucleotide sequence ID" value="XM_025714013.1"/>
</dbReference>
<evidence type="ECO:0000256" key="1">
    <source>
        <dbReference type="SAM" id="MobiDB-lite"/>
    </source>
</evidence>
<feature type="region of interest" description="Disordered" evidence="1">
    <location>
        <begin position="32"/>
        <end position="125"/>
    </location>
</feature>
<dbReference type="VEuPathDB" id="FungiDB:BO80DRAFT_180667"/>
<dbReference type="AlphaFoldDB" id="A0A395GSV6"/>
<reference evidence="2 3" key="1">
    <citation type="submission" date="2018-02" db="EMBL/GenBank/DDBJ databases">
        <title>The genomes of Aspergillus section Nigri reveals drivers in fungal speciation.</title>
        <authorList>
            <consortium name="DOE Joint Genome Institute"/>
            <person name="Vesth T.C."/>
            <person name="Nybo J."/>
            <person name="Theobald S."/>
            <person name="Brandl J."/>
            <person name="Frisvad J.C."/>
            <person name="Nielsen K.F."/>
            <person name="Lyhne E.K."/>
            <person name="Kogle M.E."/>
            <person name="Kuo A."/>
            <person name="Riley R."/>
            <person name="Clum A."/>
            <person name="Nolan M."/>
            <person name="Lipzen A."/>
            <person name="Salamov A."/>
            <person name="Henrissat B."/>
            <person name="Wiebenga A."/>
            <person name="De vries R.P."/>
            <person name="Grigoriev I.V."/>
            <person name="Mortensen U.H."/>
            <person name="Andersen M.R."/>
            <person name="Baker S.E."/>
        </authorList>
    </citation>
    <scope>NUCLEOTIDE SEQUENCE [LARGE SCALE GENOMIC DNA]</scope>
    <source>
        <strain evidence="2 3">CBS 121593</strain>
    </source>
</reference>
<dbReference type="GeneID" id="37218878"/>
<feature type="compositionally biased region" description="Gly residues" evidence="1">
    <location>
        <begin position="94"/>
        <end position="105"/>
    </location>
</feature>
<feature type="compositionally biased region" description="Basic and acidic residues" evidence="1">
    <location>
        <begin position="45"/>
        <end position="56"/>
    </location>
</feature>
<sequence length="125" mass="13430">MGCLVERARGRRGPGSRWWVVVGKAGGGGLVSGGTLGEALGSTWEPDRTKKSDSRIRFSGQARRKAENKERELRSGGEEEQNGRELEGVLDGPPKGGFSGWTGAEGGREGFDQSARRRNEEQTVG</sequence>
<dbReference type="EMBL" id="KZ824459">
    <property type="protein sequence ID" value="RAK97777.1"/>
    <property type="molecule type" value="Genomic_DNA"/>
</dbReference>
<accession>A0A395GSV6</accession>
<name>A0A395GSV6_9EURO</name>
<evidence type="ECO:0000313" key="3">
    <source>
        <dbReference type="Proteomes" id="UP000249402"/>
    </source>
</evidence>
<evidence type="ECO:0000313" key="2">
    <source>
        <dbReference type="EMBL" id="RAK97777.1"/>
    </source>
</evidence>
<organism evidence="2 3">
    <name type="scientific">Aspergillus ibericus CBS 121593</name>
    <dbReference type="NCBI Taxonomy" id="1448316"/>
    <lineage>
        <taxon>Eukaryota</taxon>
        <taxon>Fungi</taxon>
        <taxon>Dikarya</taxon>
        <taxon>Ascomycota</taxon>
        <taxon>Pezizomycotina</taxon>
        <taxon>Eurotiomycetes</taxon>
        <taxon>Eurotiomycetidae</taxon>
        <taxon>Eurotiales</taxon>
        <taxon>Aspergillaceae</taxon>
        <taxon>Aspergillus</taxon>
        <taxon>Aspergillus subgen. Circumdati</taxon>
    </lineage>
</organism>
<proteinExistence type="predicted"/>
<protein>
    <submittedName>
        <fullName evidence="2">Uncharacterized protein</fullName>
    </submittedName>
</protein>